<feature type="transmembrane region" description="Helical" evidence="6">
    <location>
        <begin position="198"/>
        <end position="216"/>
    </location>
</feature>
<feature type="transmembrane region" description="Helical" evidence="6">
    <location>
        <begin position="133"/>
        <end position="154"/>
    </location>
</feature>
<dbReference type="Pfam" id="PF01490">
    <property type="entry name" value="Aa_trans"/>
    <property type="match status" value="1"/>
</dbReference>
<evidence type="ECO:0000313" key="8">
    <source>
        <dbReference type="EMBL" id="CAH0402210.1"/>
    </source>
</evidence>
<protein>
    <recommendedName>
        <fullName evidence="7">Amino acid transporter transmembrane domain-containing protein</fullName>
    </recommendedName>
</protein>
<dbReference type="InterPro" id="IPR013057">
    <property type="entry name" value="AA_transpt_TM"/>
</dbReference>
<feature type="transmembrane region" description="Helical" evidence="6">
    <location>
        <begin position="422"/>
        <end position="444"/>
    </location>
</feature>
<organism evidence="8 9">
    <name type="scientific">Chilo suppressalis</name>
    <name type="common">Asiatic rice borer moth</name>
    <dbReference type="NCBI Taxonomy" id="168631"/>
    <lineage>
        <taxon>Eukaryota</taxon>
        <taxon>Metazoa</taxon>
        <taxon>Ecdysozoa</taxon>
        <taxon>Arthropoda</taxon>
        <taxon>Hexapoda</taxon>
        <taxon>Insecta</taxon>
        <taxon>Pterygota</taxon>
        <taxon>Neoptera</taxon>
        <taxon>Endopterygota</taxon>
        <taxon>Lepidoptera</taxon>
        <taxon>Glossata</taxon>
        <taxon>Ditrysia</taxon>
        <taxon>Pyraloidea</taxon>
        <taxon>Crambidae</taxon>
        <taxon>Crambinae</taxon>
        <taxon>Chilo</taxon>
    </lineage>
</organism>
<reference evidence="8" key="1">
    <citation type="submission" date="2021-12" db="EMBL/GenBank/DDBJ databases">
        <authorList>
            <person name="King R."/>
        </authorList>
    </citation>
    <scope>NUCLEOTIDE SEQUENCE</scope>
</reference>
<dbReference type="Proteomes" id="UP001153292">
    <property type="component" value="Chromosome 2"/>
</dbReference>
<feature type="compositionally biased region" description="Polar residues" evidence="5">
    <location>
        <begin position="10"/>
        <end position="19"/>
    </location>
</feature>
<feature type="transmembrane region" description="Helical" evidence="6">
    <location>
        <begin position="382"/>
        <end position="401"/>
    </location>
</feature>
<dbReference type="EMBL" id="OU963895">
    <property type="protein sequence ID" value="CAH0402210.1"/>
    <property type="molecule type" value="Genomic_DNA"/>
</dbReference>
<comment type="subcellular location">
    <subcellularLocation>
        <location evidence="1">Membrane</location>
        <topology evidence="1">Multi-pass membrane protein</topology>
    </subcellularLocation>
</comment>
<evidence type="ECO:0000256" key="1">
    <source>
        <dbReference type="ARBA" id="ARBA00004141"/>
    </source>
</evidence>
<feature type="transmembrane region" description="Helical" evidence="6">
    <location>
        <begin position="266"/>
        <end position="292"/>
    </location>
</feature>
<accession>A0ABN8B2R0</accession>
<name>A0ABN8B2R0_CHISP</name>
<feature type="transmembrane region" description="Helical" evidence="6">
    <location>
        <begin position="236"/>
        <end position="254"/>
    </location>
</feature>
<keyword evidence="9" id="KW-1185">Reference proteome</keyword>
<evidence type="ECO:0000256" key="3">
    <source>
        <dbReference type="ARBA" id="ARBA00022989"/>
    </source>
</evidence>
<evidence type="ECO:0000256" key="2">
    <source>
        <dbReference type="ARBA" id="ARBA00022692"/>
    </source>
</evidence>
<evidence type="ECO:0000313" key="9">
    <source>
        <dbReference type="Proteomes" id="UP001153292"/>
    </source>
</evidence>
<evidence type="ECO:0000259" key="7">
    <source>
        <dbReference type="Pfam" id="PF01490"/>
    </source>
</evidence>
<dbReference type="PANTHER" id="PTHR22950:SF340">
    <property type="entry name" value="AMINO ACID TRANSPORTER TRANSMEMBRANE DOMAIN-CONTAINING PROTEIN-RELATED"/>
    <property type="match status" value="1"/>
</dbReference>
<feature type="transmembrane region" description="Helical" evidence="6">
    <location>
        <begin position="166"/>
        <end position="186"/>
    </location>
</feature>
<feature type="transmembrane region" description="Helical" evidence="6">
    <location>
        <begin position="68"/>
        <end position="92"/>
    </location>
</feature>
<feature type="transmembrane region" description="Helical" evidence="6">
    <location>
        <begin position="359"/>
        <end position="376"/>
    </location>
</feature>
<dbReference type="PANTHER" id="PTHR22950">
    <property type="entry name" value="AMINO ACID TRANSPORTER"/>
    <property type="match status" value="1"/>
</dbReference>
<keyword evidence="2 6" id="KW-0812">Transmembrane</keyword>
<keyword evidence="4 6" id="KW-0472">Membrane</keyword>
<evidence type="ECO:0000256" key="4">
    <source>
        <dbReference type="ARBA" id="ARBA00023136"/>
    </source>
</evidence>
<evidence type="ECO:0000256" key="5">
    <source>
        <dbReference type="SAM" id="MobiDB-lite"/>
    </source>
</evidence>
<gene>
    <name evidence="8" type="ORF">CHILSU_LOCUS5449</name>
</gene>
<keyword evidence="3 6" id="KW-1133">Transmembrane helix</keyword>
<proteinExistence type="predicted"/>
<feature type="region of interest" description="Disordered" evidence="5">
    <location>
        <begin position="1"/>
        <end position="33"/>
    </location>
</feature>
<feature type="transmembrane region" description="Helical" evidence="6">
    <location>
        <begin position="312"/>
        <end position="338"/>
    </location>
</feature>
<feature type="domain" description="Amino acid transporter transmembrane" evidence="7">
    <location>
        <begin position="41"/>
        <end position="439"/>
    </location>
</feature>
<sequence>MEQESKSETVRLQSAQDTPPVNGENEDYDPHKHRQLPTATNNLETLVHLLKCSLGTGILAMPQAFARAGLVIGVLATVIVGAIVTHCLHMLVRAQYDACRRVRTPLLTYPEAMKVALAAGPTSLGRLTRPAAVAVDIFLVVYQLGICCVYIVFIADNIKKVVDPHYVMSIEVHMAIILVPLIAFNLIPNLKLLAPFSALANVLTLIGLGIIVYYLVSGERTSEPLDLWGSAATFPLFFGTVLFALTAVGVVVALENNMKTPKSFGGPCGVLNVGMTIIVLLYVLVGALGYVFCASKCSDSITLDLPQGPLASSVIIMFAVAIFISYGLHCYVPVEVVWKGYLLPRLEAGGSQRITMWEYALRIALCLLTFILAVAVPRLGLFISLFGALCLSALGVCFPAVMEACLAYGRREKARLLLLKDAFLVIVGLIGLVAGTYTALLAIVRSFG</sequence>
<evidence type="ECO:0000256" key="6">
    <source>
        <dbReference type="SAM" id="Phobius"/>
    </source>
</evidence>